<gene>
    <name evidence="3" type="ORF">MUA00_15750</name>
</gene>
<feature type="transmembrane region" description="Helical" evidence="2">
    <location>
        <begin position="26"/>
        <end position="47"/>
    </location>
</feature>
<sequence length="159" mass="18540">MRDFDMRGHGRDRGHGFGGHRMVKPLVIGVVLVAVLGLLVMSLWNALLPAVIGVKSIGFWQALGLLALCRILFGGLGFRPGMFGRGRERHRMMHERWMQMTPEEREQFVQQRRGGFWRHGRGHCHHHDEHHGNRRERREENERSRQKPEDNVQKPTEAE</sequence>
<dbReference type="RefSeq" id="WP_271123974.1">
    <property type="nucleotide sequence ID" value="NZ_JALHAN010000068.1"/>
</dbReference>
<keyword evidence="2" id="KW-0472">Membrane</keyword>
<keyword evidence="2" id="KW-1133">Transmembrane helix</keyword>
<protein>
    <submittedName>
        <fullName evidence="3">Uncharacterized protein</fullName>
    </submittedName>
</protein>
<reference evidence="3" key="1">
    <citation type="submission" date="2022-03" db="EMBL/GenBank/DDBJ databases">
        <title>Proposal of a novel genus Dryocolo and two novel species.</title>
        <authorList>
            <person name="Maddock D.W."/>
            <person name="Brady C.L."/>
            <person name="Denman S."/>
            <person name="Arnold D."/>
        </authorList>
    </citation>
    <scope>NUCLEOTIDE SEQUENCE</scope>
    <source>
        <strain evidence="3">H6W4</strain>
    </source>
</reference>
<keyword evidence="4" id="KW-1185">Reference proteome</keyword>
<evidence type="ECO:0000256" key="2">
    <source>
        <dbReference type="SAM" id="Phobius"/>
    </source>
</evidence>
<dbReference type="Proteomes" id="UP001150641">
    <property type="component" value="Unassembled WGS sequence"/>
</dbReference>
<feature type="compositionally biased region" description="Basic and acidic residues" evidence="1">
    <location>
        <begin position="126"/>
        <end position="159"/>
    </location>
</feature>
<feature type="transmembrane region" description="Helical" evidence="2">
    <location>
        <begin position="59"/>
        <end position="78"/>
    </location>
</feature>
<evidence type="ECO:0000256" key="1">
    <source>
        <dbReference type="SAM" id="MobiDB-lite"/>
    </source>
</evidence>
<proteinExistence type="predicted"/>
<dbReference type="EMBL" id="JALHAP010000081">
    <property type="protein sequence ID" value="MCT4703232.1"/>
    <property type="molecule type" value="Genomic_DNA"/>
</dbReference>
<organism evidence="3 4">
    <name type="scientific">Dryocola boscaweniae</name>
    <dbReference type="NCBI Taxonomy" id="2925397"/>
    <lineage>
        <taxon>Bacteria</taxon>
        <taxon>Pseudomonadati</taxon>
        <taxon>Pseudomonadota</taxon>
        <taxon>Gammaproteobacteria</taxon>
        <taxon>Enterobacterales</taxon>
        <taxon>Enterobacteriaceae</taxon>
        <taxon>Dryocola</taxon>
    </lineage>
</organism>
<keyword evidence="2" id="KW-0812">Transmembrane</keyword>
<comment type="caution">
    <text evidence="3">The sequence shown here is derived from an EMBL/GenBank/DDBJ whole genome shotgun (WGS) entry which is preliminary data.</text>
</comment>
<dbReference type="AlphaFoldDB" id="A0A9X2W9N6"/>
<evidence type="ECO:0000313" key="3">
    <source>
        <dbReference type="EMBL" id="MCT4703232.1"/>
    </source>
</evidence>
<name>A0A9X2W9N6_9ENTR</name>
<evidence type="ECO:0000313" key="4">
    <source>
        <dbReference type="Proteomes" id="UP001150641"/>
    </source>
</evidence>
<accession>A0A9X2W9N6</accession>
<feature type="region of interest" description="Disordered" evidence="1">
    <location>
        <begin position="119"/>
        <end position="159"/>
    </location>
</feature>